<comment type="function">
    <text evidence="4">Regulatory protein of the TOL plasmid xyl operons. XylS activates the xylXYZLTEGFJQKIH operon required for the degradation of toluene, m-xylene and p-xylene.</text>
</comment>
<dbReference type="InterPro" id="IPR050204">
    <property type="entry name" value="AraC_XylS_family_regulators"/>
</dbReference>
<dbReference type="Gene3D" id="1.10.10.60">
    <property type="entry name" value="Homeodomain-like"/>
    <property type="match status" value="1"/>
</dbReference>
<dbReference type="PANTHER" id="PTHR46796">
    <property type="entry name" value="HTH-TYPE TRANSCRIPTIONAL ACTIVATOR RHAS-RELATED"/>
    <property type="match status" value="1"/>
</dbReference>
<reference evidence="6" key="1">
    <citation type="submission" date="2021-06" db="EMBL/GenBank/DDBJ databases">
        <title>Updating the genus Pseudomonas: Description of 43 new species and partition of the Pseudomonas putida group.</title>
        <authorList>
            <person name="Girard L."/>
            <person name="Lood C."/>
            <person name="Vandamme P."/>
            <person name="Rokni-Zadeh H."/>
            <person name="Van Noort V."/>
            <person name="Hofte M."/>
            <person name="Lavigne R."/>
            <person name="De Mot R."/>
        </authorList>
    </citation>
    <scope>NUCLEOTIDE SEQUENCE</scope>
    <source>
        <strain evidence="6">SWRI103</strain>
    </source>
</reference>
<evidence type="ECO:0000256" key="3">
    <source>
        <dbReference type="ARBA" id="ARBA00023163"/>
    </source>
</evidence>
<dbReference type="SUPFAM" id="SSF46689">
    <property type="entry name" value="Homeodomain-like"/>
    <property type="match status" value="1"/>
</dbReference>
<dbReference type="PROSITE" id="PS01124">
    <property type="entry name" value="HTH_ARAC_FAMILY_2"/>
    <property type="match status" value="1"/>
</dbReference>
<dbReference type="RefSeq" id="WP_169375202.1">
    <property type="nucleotide sequence ID" value="NZ_JAHSTY010000002.1"/>
</dbReference>
<evidence type="ECO:0000313" key="6">
    <source>
        <dbReference type="EMBL" id="MBV4455493.1"/>
    </source>
</evidence>
<keyword evidence="2" id="KW-0238">DNA-binding</keyword>
<comment type="caution">
    <text evidence="6">The sequence shown here is derived from an EMBL/GenBank/DDBJ whole genome shotgun (WGS) entry which is preliminary data.</text>
</comment>
<evidence type="ECO:0000256" key="4">
    <source>
        <dbReference type="ARBA" id="ARBA00037345"/>
    </source>
</evidence>
<proteinExistence type="predicted"/>
<dbReference type="EMBL" id="JAHSTY010000002">
    <property type="protein sequence ID" value="MBV4455493.1"/>
    <property type="molecule type" value="Genomic_DNA"/>
</dbReference>
<keyword evidence="3" id="KW-0804">Transcription</keyword>
<accession>A0ABS6P4X5</accession>
<dbReference type="InterPro" id="IPR018060">
    <property type="entry name" value="HTH_AraC"/>
</dbReference>
<dbReference type="Proteomes" id="UP001048976">
    <property type="component" value="Unassembled WGS sequence"/>
</dbReference>
<gene>
    <name evidence="6" type="ORF">KVG91_23200</name>
</gene>
<organism evidence="6 7">
    <name type="scientific">Pseudomonas azadiae</name>
    <dbReference type="NCBI Taxonomy" id="2843612"/>
    <lineage>
        <taxon>Bacteria</taxon>
        <taxon>Pseudomonadati</taxon>
        <taxon>Pseudomonadota</taxon>
        <taxon>Gammaproteobacteria</taxon>
        <taxon>Pseudomonadales</taxon>
        <taxon>Pseudomonadaceae</taxon>
        <taxon>Pseudomonas</taxon>
    </lineage>
</organism>
<name>A0ABS6P4X5_9PSED</name>
<evidence type="ECO:0000259" key="5">
    <source>
        <dbReference type="PROSITE" id="PS01124"/>
    </source>
</evidence>
<protein>
    <submittedName>
        <fullName evidence="6">AraC family transcriptional regulator</fullName>
    </submittedName>
</protein>
<evidence type="ECO:0000256" key="2">
    <source>
        <dbReference type="ARBA" id="ARBA00023125"/>
    </source>
</evidence>
<dbReference type="Pfam" id="PF12833">
    <property type="entry name" value="HTH_18"/>
    <property type="match status" value="1"/>
</dbReference>
<sequence>METYGFTQLHLDDIATASEHFIKYDNFMSLMPGLDGSFDYCKQFCILGSSFVSLTFSRSGWGYETQNEIDGFLITLPHSGFVQWRAYKGKHSVERNALALTDQREVFDCVYAPGTKYTTVYLSNIDIHKLLTLVLGTPPKTRIFFHTNSGAAWQIQFVQRLTESIINLSANSSSPIHCIGNSLKETLIGFFLYNFPNNFTQAILSPHRTLTPTPHSINKAADYMASNADPHLTVGEVAAFAGLSVRSLQMGFRHFKKTTPIAFLRQQRLLKAQCLLEADDTVCSPKEVASLCGFYNYQTFCKYYLREFGKRPSAFSALCKAKLD</sequence>
<evidence type="ECO:0000256" key="1">
    <source>
        <dbReference type="ARBA" id="ARBA00023015"/>
    </source>
</evidence>
<dbReference type="InterPro" id="IPR009057">
    <property type="entry name" value="Homeodomain-like_sf"/>
</dbReference>
<feature type="domain" description="HTH araC/xylS-type" evidence="5">
    <location>
        <begin position="218"/>
        <end position="318"/>
    </location>
</feature>
<evidence type="ECO:0000313" key="7">
    <source>
        <dbReference type="Proteomes" id="UP001048976"/>
    </source>
</evidence>
<keyword evidence="7" id="KW-1185">Reference proteome</keyword>
<dbReference type="SMART" id="SM00342">
    <property type="entry name" value="HTH_ARAC"/>
    <property type="match status" value="1"/>
</dbReference>
<keyword evidence="1" id="KW-0805">Transcription regulation</keyword>